<dbReference type="SMART" id="SM00363">
    <property type="entry name" value="S4"/>
    <property type="match status" value="1"/>
</dbReference>
<evidence type="ECO:0000256" key="8">
    <source>
        <dbReference type="PROSITE-ProRule" id="PRU00182"/>
    </source>
</evidence>
<comment type="function">
    <text evidence="2">Responsible for synthesis of pseudouridine from uracil at positions 955, 2504 and 2580 in 23S ribosomal RNA.</text>
</comment>
<dbReference type="InterPro" id="IPR020103">
    <property type="entry name" value="PsdUridine_synth_cat_dom_sf"/>
</dbReference>
<dbReference type="InterPro" id="IPR006225">
    <property type="entry name" value="PsdUridine_synth_RluC/D"/>
</dbReference>
<protein>
    <recommendedName>
        <fullName evidence="9">Pseudouridine synthase</fullName>
        <ecNumber evidence="9">5.4.99.-</ecNumber>
    </recommendedName>
</protein>
<evidence type="ECO:0000256" key="9">
    <source>
        <dbReference type="RuleBase" id="RU362028"/>
    </source>
</evidence>
<proteinExistence type="inferred from homology"/>
<evidence type="ECO:0000259" key="10">
    <source>
        <dbReference type="SMART" id="SM00363"/>
    </source>
</evidence>
<dbReference type="InterPro" id="IPR006145">
    <property type="entry name" value="PsdUridine_synth_RsuA/RluA"/>
</dbReference>
<dbReference type="InterPro" id="IPR036986">
    <property type="entry name" value="S4_RNA-bd_sf"/>
</dbReference>
<feature type="active site" evidence="7">
    <location>
        <position position="164"/>
    </location>
</feature>
<reference evidence="11" key="1">
    <citation type="submission" date="2022-06" db="EMBL/GenBank/DDBJ databases">
        <title>New Polynucleobacter species.</title>
        <authorList>
            <person name="Hahn M.W."/>
        </authorList>
    </citation>
    <scope>NUCLEOTIDE SEQUENCE</scope>
    <source>
        <strain evidence="11">UK-FUSCHL-C3</strain>
    </source>
</reference>
<keyword evidence="5 8" id="KW-0694">RNA-binding</keyword>
<comment type="catalytic activity">
    <reaction evidence="9">
        <text>a uridine in RNA = a pseudouridine in RNA</text>
        <dbReference type="Rhea" id="RHEA:48348"/>
        <dbReference type="Rhea" id="RHEA-COMP:12068"/>
        <dbReference type="Rhea" id="RHEA-COMP:12069"/>
        <dbReference type="ChEBI" id="CHEBI:65314"/>
        <dbReference type="ChEBI" id="CHEBI:65315"/>
    </reaction>
</comment>
<dbReference type="EMBL" id="CP099959">
    <property type="protein sequence ID" value="XCC58160.1"/>
    <property type="molecule type" value="Genomic_DNA"/>
</dbReference>
<gene>
    <name evidence="11" type="ORF">NKE59_02395</name>
</gene>
<organism evidence="11">
    <name type="scientific">Polynucleobacter sp. UK-FUSCHL-C3</name>
    <dbReference type="NCBI Taxonomy" id="2955208"/>
    <lineage>
        <taxon>Bacteria</taxon>
        <taxon>Pseudomonadati</taxon>
        <taxon>Pseudomonadota</taxon>
        <taxon>Betaproteobacteria</taxon>
        <taxon>Burkholderiales</taxon>
        <taxon>Burkholderiaceae</taxon>
        <taxon>Polynucleobacter</taxon>
    </lineage>
</organism>
<dbReference type="PANTHER" id="PTHR21600:SF92">
    <property type="entry name" value="RIBOSOMAL LARGE SUBUNIT PSEUDOURIDINE SYNTHASE C"/>
    <property type="match status" value="1"/>
</dbReference>
<evidence type="ECO:0000256" key="7">
    <source>
        <dbReference type="PIRSR" id="PIRSR606225-1"/>
    </source>
</evidence>
<feature type="domain" description="RNA-binding S4" evidence="10">
    <location>
        <begin position="38"/>
        <end position="99"/>
    </location>
</feature>
<dbReference type="GO" id="GO:0160141">
    <property type="term" value="F:23S rRNA pseudouridine(955/2504/2580) synthase activity"/>
    <property type="evidence" value="ECO:0007669"/>
    <property type="project" value="UniProtKB-EC"/>
</dbReference>
<evidence type="ECO:0000256" key="4">
    <source>
        <dbReference type="ARBA" id="ARBA00022552"/>
    </source>
</evidence>
<dbReference type="EC" id="5.4.99.-" evidence="9"/>
<dbReference type="GO" id="GO:0003723">
    <property type="term" value="F:RNA binding"/>
    <property type="evidence" value="ECO:0007669"/>
    <property type="project" value="UniProtKB-KW"/>
</dbReference>
<comment type="catalytic activity">
    <reaction evidence="1">
        <text>uridine(955/2504/2580) in 23S rRNA = pseudouridine(955/2504/2580) in 23S rRNA</text>
        <dbReference type="Rhea" id="RHEA:42528"/>
        <dbReference type="Rhea" id="RHEA-COMP:10099"/>
        <dbReference type="Rhea" id="RHEA-COMP:10100"/>
        <dbReference type="ChEBI" id="CHEBI:65314"/>
        <dbReference type="ChEBI" id="CHEBI:65315"/>
        <dbReference type="EC" id="5.4.99.24"/>
    </reaction>
</comment>
<dbReference type="InterPro" id="IPR006224">
    <property type="entry name" value="PsdUridine_synth_RluA-like_CS"/>
</dbReference>
<dbReference type="Gene3D" id="3.30.2350.10">
    <property type="entry name" value="Pseudouridine synthase"/>
    <property type="match status" value="1"/>
</dbReference>
<dbReference type="InterPro" id="IPR002942">
    <property type="entry name" value="S4_RNA-bd"/>
</dbReference>
<keyword evidence="6 9" id="KW-0413">Isomerase</keyword>
<dbReference type="SUPFAM" id="SSF55120">
    <property type="entry name" value="Pseudouridine synthase"/>
    <property type="match status" value="1"/>
</dbReference>
<evidence type="ECO:0000256" key="5">
    <source>
        <dbReference type="ARBA" id="ARBA00022884"/>
    </source>
</evidence>
<evidence type="ECO:0000256" key="1">
    <source>
        <dbReference type="ARBA" id="ARBA00000381"/>
    </source>
</evidence>
<dbReference type="CDD" id="cd00165">
    <property type="entry name" value="S4"/>
    <property type="match status" value="1"/>
</dbReference>
<dbReference type="RefSeq" id="WP_353439329.1">
    <property type="nucleotide sequence ID" value="NZ_CP099959.1"/>
</dbReference>
<dbReference type="PROSITE" id="PS01129">
    <property type="entry name" value="PSI_RLU"/>
    <property type="match status" value="1"/>
</dbReference>
<dbReference type="AlphaFoldDB" id="A0AAU8A409"/>
<sequence length="345" mass="38721">MRKTINPAPKKSVSAKKSSKTPALQAVFETIGQDSAGQRLDNYLLRWAKGVPKSHVYRIIRSGEVRINKKRALPTSRLVEGDIVRLPPTRLAEAPKTGAGISQTKATELAAKIPTLFEDDYLLIIDKPSGLAVHGGSGVSLGAIELLRKARPESKFLELVHRLDRDTSGILIFAKKRSALVEMHRQIREGLTDKRYRLLAHGEISQGAGTAQLKFPLLKYLLENGERRVRVDPKGQVSHTNLRVTEILKSDLGSITLAEAQLKTGRTHQIRVHLQKIGHPILGDDKYGIDDEDKRLKVKHLFLHAHLAVFAHPKTQEKMRIEADVPKAFREWLTRWECKTLPMQT</sequence>
<dbReference type="Gene3D" id="3.10.290.10">
    <property type="entry name" value="RNA-binding S4 domain"/>
    <property type="match status" value="1"/>
</dbReference>
<dbReference type="SUPFAM" id="SSF55174">
    <property type="entry name" value="Alpha-L RNA-binding motif"/>
    <property type="match status" value="1"/>
</dbReference>
<name>A0AAU8A409_9BURK</name>
<dbReference type="NCBIfam" id="TIGR00005">
    <property type="entry name" value="rluA_subfam"/>
    <property type="match status" value="1"/>
</dbReference>
<dbReference type="GO" id="GO:0000455">
    <property type="term" value="P:enzyme-directed rRNA pseudouridine synthesis"/>
    <property type="evidence" value="ECO:0007669"/>
    <property type="project" value="TreeGrafter"/>
</dbReference>
<accession>A0AAU8A409</accession>
<dbReference type="Pfam" id="PF01479">
    <property type="entry name" value="S4"/>
    <property type="match status" value="1"/>
</dbReference>
<dbReference type="PROSITE" id="PS50889">
    <property type="entry name" value="S4"/>
    <property type="match status" value="1"/>
</dbReference>
<evidence type="ECO:0000313" key="11">
    <source>
        <dbReference type="EMBL" id="XCC58160.1"/>
    </source>
</evidence>
<evidence type="ECO:0000256" key="2">
    <source>
        <dbReference type="ARBA" id="ARBA00002876"/>
    </source>
</evidence>
<dbReference type="Pfam" id="PF00849">
    <property type="entry name" value="PseudoU_synth_2"/>
    <property type="match status" value="1"/>
</dbReference>
<keyword evidence="4" id="KW-0698">rRNA processing</keyword>
<evidence type="ECO:0000256" key="6">
    <source>
        <dbReference type="ARBA" id="ARBA00023235"/>
    </source>
</evidence>
<comment type="similarity">
    <text evidence="3 9">Belongs to the pseudouridine synthase RluA family.</text>
</comment>
<evidence type="ECO:0000256" key="3">
    <source>
        <dbReference type="ARBA" id="ARBA00010876"/>
    </source>
</evidence>
<dbReference type="CDD" id="cd02869">
    <property type="entry name" value="PseudoU_synth_RluA_like"/>
    <property type="match status" value="1"/>
</dbReference>
<dbReference type="InterPro" id="IPR050188">
    <property type="entry name" value="RluA_PseudoU_synthase"/>
</dbReference>
<dbReference type="PANTHER" id="PTHR21600">
    <property type="entry name" value="MITOCHONDRIAL RNA PSEUDOURIDINE SYNTHASE"/>
    <property type="match status" value="1"/>
</dbReference>